<dbReference type="Proteomes" id="UP000248745">
    <property type="component" value="Unassembled WGS sequence"/>
</dbReference>
<dbReference type="EMBL" id="QKTW01000006">
    <property type="protein sequence ID" value="PZF74244.1"/>
    <property type="molecule type" value="Genomic_DNA"/>
</dbReference>
<evidence type="ECO:0000313" key="1">
    <source>
        <dbReference type="EMBL" id="PZF74244.1"/>
    </source>
</evidence>
<comment type="caution">
    <text evidence="1">The sequence shown here is derived from an EMBL/GenBank/DDBJ whole genome shotgun (WGS) entry which is preliminary data.</text>
</comment>
<proteinExistence type="predicted"/>
<evidence type="ECO:0000313" key="2">
    <source>
        <dbReference type="Proteomes" id="UP000248745"/>
    </source>
</evidence>
<accession>A0A2W2B1V8</accession>
<gene>
    <name evidence="1" type="ORF">DN068_04310</name>
</gene>
<dbReference type="AlphaFoldDB" id="A0A2W2B1V8"/>
<protein>
    <submittedName>
        <fullName evidence="1">Uncharacterized protein</fullName>
    </submittedName>
</protein>
<keyword evidence="2" id="KW-1185">Reference proteome</keyword>
<organism evidence="1 2">
    <name type="scientific">Taibaiella soli</name>
    <dbReference type="NCBI Taxonomy" id="1649169"/>
    <lineage>
        <taxon>Bacteria</taxon>
        <taxon>Pseudomonadati</taxon>
        <taxon>Bacteroidota</taxon>
        <taxon>Chitinophagia</taxon>
        <taxon>Chitinophagales</taxon>
        <taxon>Chitinophagaceae</taxon>
        <taxon>Taibaiella</taxon>
    </lineage>
</organism>
<sequence>MFIKNQIFKDEETLLELLFDFGLGDMSPLINEMYANIDRDLEQNEAYKTYRDSLTDEDDKEELYTEERDMRLAEQLMEMFTSFQVHSRKLYGLKNDEKILLFEIDLV</sequence>
<reference evidence="1 2" key="1">
    <citation type="submission" date="2018-06" db="EMBL/GenBank/DDBJ databases">
        <title>Mucibacter soli gen. nov., sp. nov., a new member of the family Chitinophagaceae producing mucin.</title>
        <authorList>
            <person name="Kim M.-K."/>
            <person name="Park S."/>
            <person name="Kim T.-S."/>
            <person name="Joung Y."/>
            <person name="Han J.-H."/>
            <person name="Kim S.B."/>
        </authorList>
    </citation>
    <scope>NUCLEOTIDE SEQUENCE [LARGE SCALE GENOMIC DNA]</scope>
    <source>
        <strain evidence="1 2">R1-15</strain>
    </source>
</reference>
<name>A0A2W2B1V8_9BACT</name>
<dbReference type="RefSeq" id="WP_110997660.1">
    <property type="nucleotide sequence ID" value="NZ_QKTW01000006.1"/>
</dbReference>